<evidence type="ECO:0008006" key="4">
    <source>
        <dbReference type="Google" id="ProtNLM"/>
    </source>
</evidence>
<dbReference type="EMBL" id="BMVC01000001">
    <property type="protein sequence ID" value="GHC79161.1"/>
    <property type="molecule type" value="Genomic_DNA"/>
</dbReference>
<dbReference type="Pfam" id="PF13560">
    <property type="entry name" value="HTH_31"/>
    <property type="match status" value="1"/>
</dbReference>
<reference evidence="2" key="2">
    <citation type="submission" date="2020-09" db="EMBL/GenBank/DDBJ databases">
        <authorList>
            <person name="Sun Q."/>
            <person name="Ohkuma M."/>
        </authorList>
    </citation>
    <scope>NUCLEOTIDE SEQUENCE</scope>
    <source>
        <strain evidence="2">JCM 4637</strain>
    </source>
</reference>
<feature type="transmembrane region" description="Helical" evidence="1">
    <location>
        <begin position="120"/>
        <end position="143"/>
    </location>
</feature>
<dbReference type="AlphaFoldDB" id="A0A918WSQ3"/>
<reference evidence="2" key="1">
    <citation type="journal article" date="2014" name="Int. J. Syst. Evol. Microbiol.">
        <title>Complete genome sequence of Corynebacterium casei LMG S-19264T (=DSM 44701T), isolated from a smear-ripened cheese.</title>
        <authorList>
            <consortium name="US DOE Joint Genome Institute (JGI-PGF)"/>
            <person name="Walter F."/>
            <person name="Albersmeier A."/>
            <person name="Kalinowski J."/>
            <person name="Ruckert C."/>
        </authorList>
    </citation>
    <scope>NUCLEOTIDE SEQUENCE</scope>
    <source>
        <strain evidence="2">JCM 4637</strain>
    </source>
</reference>
<sequence>MRGEEAAPVPGGDRAHLAAELRELRVGTGLSLAALATRTPYSKSSWERYLNGKKPVPRQAVEALCTVAGEPSARLLALWELADASWSGRSAEAASVPEEPVYELGREPEPVPVRKKWLPYALLAGGALAGAAVAVVGIAALGAGGGPGAGASPRPSRAVAVEAGCLGAQCVGRTPKGMGCGQSGAASSLVDRTAKGGQRLEIRYSSVCRSVWVRASFLKVGDRVALYPALADETEARDERDEKPPKAMRAEAVDVGDATDWVVTPMLAPRDPSGVRACLEPVAGGAPECFTS</sequence>
<dbReference type="InterPro" id="IPR010982">
    <property type="entry name" value="Lambda_DNA-bd_dom_sf"/>
</dbReference>
<keyword evidence="1" id="KW-0812">Transmembrane</keyword>
<protein>
    <recommendedName>
        <fullName evidence="4">DUF2690 domain-containing protein</fullName>
    </recommendedName>
</protein>
<dbReference type="RefSeq" id="WP_189821001.1">
    <property type="nucleotide sequence ID" value="NZ_BMVC01000001.1"/>
</dbReference>
<dbReference type="Gene3D" id="1.10.260.40">
    <property type="entry name" value="lambda repressor-like DNA-binding domains"/>
    <property type="match status" value="1"/>
</dbReference>
<accession>A0A918WSQ3</accession>
<dbReference type="InterPro" id="IPR021224">
    <property type="entry name" value="DUF2690"/>
</dbReference>
<evidence type="ECO:0000313" key="2">
    <source>
        <dbReference type="EMBL" id="GHC79161.1"/>
    </source>
</evidence>
<gene>
    <name evidence="2" type="ORF">GCM10010334_05180</name>
</gene>
<evidence type="ECO:0000256" key="1">
    <source>
        <dbReference type="SAM" id="Phobius"/>
    </source>
</evidence>
<keyword evidence="1" id="KW-1133">Transmembrane helix</keyword>
<keyword evidence="1" id="KW-0472">Membrane</keyword>
<comment type="caution">
    <text evidence="2">The sequence shown here is derived from an EMBL/GenBank/DDBJ whole genome shotgun (WGS) entry which is preliminary data.</text>
</comment>
<dbReference type="CDD" id="cd00093">
    <property type="entry name" value="HTH_XRE"/>
    <property type="match status" value="1"/>
</dbReference>
<evidence type="ECO:0000313" key="3">
    <source>
        <dbReference type="Proteomes" id="UP000638353"/>
    </source>
</evidence>
<dbReference type="GO" id="GO:0003677">
    <property type="term" value="F:DNA binding"/>
    <property type="evidence" value="ECO:0007669"/>
    <property type="project" value="InterPro"/>
</dbReference>
<organism evidence="2 3">
    <name type="scientific">Streptomyces finlayi</name>
    <dbReference type="NCBI Taxonomy" id="67296"/>
    <lineage>
        <taxon>Bacteria</taxon>
        <taxon>Bacillati</taxon>
        <taxon>Actinomycetota</taxon>
        <taxon>Actinomycetes</taxon>
        <taxon>Kitasatosporales</taxon>
        <taxon>Streptomycetaceae</taxon>
        <taxon>Streptomyces</taxon>
    </lineage>
</organism>
<dbReference type="InterPro" id="IPR001387">
    <property type="entry name" value="Cro/C1-type_HTH"/>
</dbReference>
<dbReference type="Pfam" id="PF10901">
    <property type="entry name" value="DUF2690"/>
    <property type="match status" value="1"/>
</dbReference>
<name>A0A918WSQ3_9ACTN</name>
<dbReference type="Proteomes" id="UP000638353">
    <property type="component" value="Unassembled WGS sequence"/>
</dbReference>
<dbReference type="SUPFAM" id="SSF47413">
    <property type="entry name" value="lambda repressor-like DNA-binding domains"/>
    <property type="match status" value="1"/>
</dbReference>
<proteinExistence type="predicted"/>